<organism evidence="1">
    <name type="scientific">Alphacoronavirus UKMa1</name>
    <dbReference type="NCBI Taxonomy" id="2520503"/>
    <lineage>
        <taxon>Viruses</taxon>
        <taxon>Riboviria</taxon>
        <taxon>Orthornavirae</taxon>
        <taxon>Pisuviricota</taxon>
        <taxon>Pisoniviricetes</taxon>
        <taxon>Nidovirales</taxon>
        <taxon>Cornidovirineae</taxon>
        <taxon>Coronaviridae</taxon>
        <taxon>Orthocoronavirinae</taxon>
        <taxon>Alphacoronavirus</taxon>
        <taxon>Luchacovirus</taxon>
    </lineage>
</organism>
<dbReference type="EMBL" id="MK249069">
    <property type="protein sequence ID" value="QBG64653.1"/>
    <property type="molecule type" value="Genomic_RNA"/>
</dbReference>
<accession>A0A481S0C4</accession>
<reference evidence="1" key="1">
    <citation type="journal article" date="2019" name="Viruses">
        <title>Shared Common Ancestry of Rodent Alphacoronaviruses Sampled Globally.</title>
        <authorList>
            <person name="Tsoleridis T."/>
            <person name="Chappell J.G."/>
            <person name="Onianwa O."/>
            <person name="Marston D.A."/>
            <person name="Fooks A.R."/>
            <person name="Monchatre-Leroy E."/>
            <person name="Umhang G."/>
            <person name="Muller M.A."/>
            <person name="Drexler J.F."/>
            <person name="Drosten C."/>
            <person name="Tarlinton R.E."/>
            <person name="McClure C.P."/>
            <person name="Holmes E.C."/>
            <person name="Ball J.K."/>
        </authorList>
    </citation>
    <scope>NUCLEOTIDE SEQUENCE</scope>
    <source>
        <strain evidence="1">UKMa1</strain>
    </source>
</reference>
<sequence length="50" mass="5800">MPKLMFLLLLSREFGCAHSELCQQKKCMTQSIMICLLLLMNLYHGMLVPQ</sequence>
<evidence type="ECO:0000313" key="1">
    <source>
        <dbReference type="EMBL" id="QBG64653.1"/>
    </source>
</evidence>
<protein>
    <submittedName>
        <fullName evidence="1">NS9</fullName>
    </submittedName>
</protein>
<proteinExistence type="predicted"/>
<name>A0A481S0C4_9ALPC</name>